<feature type="region of interest" description="Disordered" evidence="1">
    <location>
        <begin position="32"/>
        <end position="61"/>
    </location>
</feature>
<accession>A0A5P1FN95</accession>
<proteinExistence type="predicted"/>
<sequence>CYDDKSSGEMKAKAYVGDEVLHLRLRNQLQCDDDNGSGEMKATTYVGDKEGPAPQSSKAIRLRPPVCPTGIYVETMSVGETSIPSELIGRAGIRNANEEPLELKNFGEIENIKK</sequence>
<dbReference type="AlphaFoldDB" id="A0A5P1FN95"/>
<reference evidence="3" key="1">
    <citation type="journal article" date="2017" name="Nat. Commun.">
        <title>The asparagus genome sheds light on the origin and evolution of a young Y chromosome.</title>
        <authorList>
            <person name="Harkess A."/>
            <person name="Zhou J."/>
            <person name="Xu C."/>
            <person name="Bowers J.E."/>
            <person name="Van der Hulst R."/>
            <person name="Ayyampalayam S."/>
            <person name="Mercati F."/>
            <person name="Riccardi P."/>
            <person name="McKain M.R."/>
            <person name="Kakrana A."/>
            <person name="Tang H."/>
            <person name="Ray J."/>
            <person name="Groenendijk J."/>
            <person name="Arikit S."/>
            <person name="Mathioni S.M."/>
            <person name="Nakano M."/>
            <person name="Shan H."/>
            <person name="Telgmann-Rauber A."/>
            <person name="Kanno A."/>
            <person name="Yue Z."/>
            <person name="Chen H."/>
            <person name="Li W."/>
            <person name="Chen Y."/>
            <person name="Xu X."/>
            <person name="Zhang Y."/>
            <person name="Luo S."/>
            <person name="Chen H."/>
            <person name="Gao J."/>
            <person name="Mao Z."/>
            <person name="Pires J.C."/>
            <person name="Luo M."/>
            <person name="Kudrna D."/>
            <person name="Wing R.A."/>
            <person name="Meyers B.C."/>
            <person name="Yi K."/>
            <person name="Kong H."/>
            <person name="Lavrijsen P."/>
            <person name="Sunseri F."/>
            <person name="Falavigna A."/>
            <person name="Ye Y."/>
            <person name="Leebens-Mack J.H."/>
            <person name="Chen G."/>
        </authorList>
    </citation>
    <scope>NUCLEOTIDE SEQUENCE [LARGE SCALE GENOMIC DNA]</scope>
    <source>
        <strain evidence="3">cv. DH0086</strain>
    </source>
</reference>
<name>A0A5P1FN95_ASPOF</name>
<organism evidence="2 3">
    <name type="scientific">Asparagus officinalis</name>
    <name type="common">Garden asparagus</name>
    <dbReference type="NCBI Taxonomy" id="4686"/>
    <lineage>
        <taxon>Eukaryota</taxon>
        <taxon>Viridiplantae</taxon>
        <taxon>Streptophyta</taxon>
        <taxon>Embryophyta</taxon>
        <taxon>Tracheophyta</taxon>
        <taxon>Spermatophyta</taxon>
        <taxon>Magnoliopsida</taxon>
        <taxon>Liliopsida</taxon>
        <taxon>Asparagales</taxon>
        <taxon>Asparagaceae</taxon>
        <taxon>Asparagoideae</taxon>
        <taxon>Asparagus</taxon>
    </lineage>
</organism>
<feature type="non-terminal residue" evidence="2">
    <location>
        <position position="1"/>
    </location>
</feature>
<evidence type="ECO:0000256" key="1">
    <source>
        <dbReference type="SAM" id="MobiDB-lite"/>
    </source>
</evidence>
<keyword evidence="3" id="KW-1185">Reference proteome</keyword>
<evidence type="ECO:0000313" key="2">
    <source>
        <dbReference type="EMBL" id="ONK78100.1"/>
    </source>
</evidence>
<protein>
    <submittedName>
        <fullName evidence="2">Uncharacterized protein</fullName>
    </submittedName>
</protein>
<dbReference type="Gramene" id="ONK78100">
    <property type="protein sequence ID" value="ONK78100"/>
    <property type="gene ID" value="A4U43_C02F14360"/>
</dbReference>
<dbReference type="Proteomes" id="UP000243459">
    <property type="component" value="Chromosome 2"/>
</dbReference>
<gene>
    <name evidence="2" type="ORF">A4U43_C02F14360</name>
</gene>
<dbReference type="EMBL" id="CM007382">
    <property type="protein sequence ID" value="ONK78100.1"/>
    <property type="molecule type" value="Genomic_DNA"/>
</dbReference>
<evidence type="ECO:0000313" key="3">
    <source>
        <dbReference type="Proteomes" id="UP000243459"/>
    </source>
</evidence>